<reference evidence="2" key="1">
    <citation type="submission" date="2015-12" db="EMBL/GenBank/DDBJ databases">
        <title>Gene expression during late stages of embryo sac development: a critical building block for successful pollen-pistil interactions.</title>
        <authorList>
            <person name="Liu Y."/>
            <person name="Joly V."/>
            <person name="Sabar M."/>
            <person name="Matton D.P."/>
        </authorList>
    </citation>
    <scope>NUCLEOTIDE SEQUENCE</scope>
</reference>
<feature type="region of interest" description="Disordered" evidence="1">
    <location>
        <begin position="1"/>
        <end position="34"/>
    </location>
</feature>
<protein>
    <submittedName>
        <fullName evidence="2">Putative ovule protein</fullName>
    </submittedName>
</protein>
<feature type="non-terminal residue" evidence="2">
    <location>
        <position position="83"/>
    </location>
</feature>
<feature type="compositionally biased region" description="Polar residues" evidence="1">
    <location>
        <begin position="1"/>
        <end position="11"/>
    </location>
</feature>
<name>A0A0V0IIK4_SOLCH</name>
<feature type="compositionally biased region" description="Basic and acidic residues" evidence="1">
    <location>
        <begin position="18"/>
        <end position="30"/>
    </location>
</feature>
<proteinExistence type="predicted"/>
<accession>A0A0V0IIK4</accession>
<dbReference type="EMBL" id="GEDG01006748">
    <property type="protein sequence ID" value="JAP31739.1"/>
    <property type="molecule type" value="Transcribed_RNA"/>
</dbReference>
<dbReference type="EMBL" id="GEDG01010068">
    <property type="protein sequence ID" value="JAP28495.1"/>
    <property type="molecule type" value="Transcribed_RNA"/>
</dbReference>
<organism evidence="2">
    <name type="scientific">Solanum chacoense</name>
    <name type="common">Chaco potato</name>
    <dbReference type="NCBI Taxonomy" id="4108"/>
    <lineage>
        <taxon>Eukaryota</taxon>
        <taxon>Viridiplantae</taxon>
        <taxon>Streptophyta</taxon>
        <taxon>Embryophyta</taxon>
        <taxon>Tracheophyta</taxon>
        <taxon>Spermatophyta</taxon>
        <taxon>Magnoliopsida</taxon>
        <taxon>eudicotyledons</taxon>
        <taxon>Gunneridae</taxon>
        <taxon>Pentapetalae</taxon>
        <taxon>asterids</taxon>
        <taxon>lamiids</taxon>
        <taxon>Solanales</taxon>
        <taxon>Solanaceae</taxon>
        <taxon>Solanoideae</taxon>
        <taxon>Solaneae</taxon>
        <taxon>Solanum</taxon>
    </lineage>
</organism>
<dbReference type="EMBL" id="GEDG01009058">
    <property type="protein sequence ID" value="JAP29479.1"/>
    <property type="molecule type" value="Transcribed_RNA"/>
</dbReference>
<evidence type="ECO:0000256" key="1">
    <source>
        <dbReference type="SAM" id="MobiDB-lite"/>
    </source>
</evidence>
<dbReference type="AlphaFoldDB" id="A0A0V0IIK4"/>
<dbReference type="EMBL" id="GEDG01007483">
    <property type="protein sequence ID" value="JAP31014.1"/>
    <property type="molecule type" value="Transcribed_RNA"/>
</dbReference>
<evidence type="ECO:0000313" key="2">
    <source>
        <dbReference type="EMBL" id="JAP31739.1"/>
    </source>
</evidence>
<sequence length="83" mass="9474">MVVQGSPTNGALLNVAKDTNHEKRVSKDLTRNNSVVMQGSPTSFIECRTRHKSGKKRFKESRVEIRVRLCQEYPTSRDSLNVR</sequence>